<evidence type="ECO:0000313" key="2">
    <source>
        <dbReference type="Proteomes" id="UP000309997"/>
    </source>
</evidence>
<organism evidence="1 2">
    <name type="scientific">Populus alba</name>
    <name type="common">White poplar</name>
    <dbReference type="NCBI Taxonomy" id="43335"/>
    <lineage>
        <taxon>Eukaryota</taxon>
        <taxon>Viridiplantae</taxon>
        <taxon>Streptophyta</taxon>
        <taxon>Embryophyta</taxon>
        <taxon>Tracheophyta</taxon>
        <taxon>Spermatophyta</taxon>
        <taxon>Magnoliopsida</taxon>
        <taxon>eudicotyledons</taxon>
        <taxon>Gunneridae</taxon>
        <taxon>Pentapetalae</taxon>
        <taxon>rosids</taxon>
        <taxon>fabids</taxon>
        <taxon>Malpighiales</taxon>
        <taxon>Salicaceae</taxon>
        <taxon>Saliceae</taxon>
        <taxon>Populus</taxon>
    </lineage>
</organism>
<accession>A0ACC4CB07</accession>
<name>A0ACC4CB07_POPAL</name>
<gene>
    <name evidence="1" type="ORF">D5086_011028</name>
</gene>
<comment type="caution">
    <text evidence="1">The sequence shown here is derived from an EMBL/GenBank/DDBJ whole genome shotgun (WGS) entry which is preliminary data.</text>
</comment>
<proteinExistence type="predicted"/>
<evidence type="ECO:0000313" key="1">
    <source>
        <dbReference type="EMBL" id="KAL3592388.1"/>
    </source>
</evidence>
<keyword evidence="2" id="KW-1185">Reference proteome</keyword>
<dbReference type="EMBL" id="RCHU02000005">
    <property type="protein sequence ID" value="KAL3592388.1"/>
    <property type="molecule type" value="Genomic_DNA"/>
</dbReference>
<reference evidence="1 2" key="1">
    <citation type="journal article" date="2024" name="Plant Biotechnol. J.">
        <title>Genome and CRISPR/Cas9 system of a widespread forest tree (Populus alba) in the world.</title>
        <authorList>
            <person name="Liu Y.J."/>
            <person name="Jiang P.F."/>
            <person name="Han X.M."/>
            <person name="Li X.Y."/>
            <person name="Wang H.M."/>
            <person name="Wang Y.J."/>
            <person name="Wang X.X."/>
            <person name="Zeng Q.Y."/>
        </authorList>
    </citation>
    <scope>NUCLEOTIDE SEQUENCE [LARGE SCALE GENOMIC DNA]</scope>
    <source>
        <strain evidence="2">cv. PAL-ZL1</strain>
    </source>
</reference>
<protein>
    <submittedName>
        <fullName evidence="1">Uncharacterized protein</fullName>
    </submittedName>
</protein>
<sequence length="166" mass="18328">MKNLKVNFTNRLTPILRIPILRPRNPSHGFFTDNFGSFLSLLINKNLVRRNSLVTHPIIFDTIRSVIAAAVAGDSPVSDRTRWRCSKVGAWGNFSTQNNGHPGDYGRNGDLAAADGGGSEKKAIIIHDGYFYPEKTGDFVTKTAAENVDKRTVIISQAVRISNQML</sequence>
<dbReference type="Proteomes" id="UP000309997">
    <property type="component" value="Unassembled WGS sequence"/>
</dbReference>